<evidence type="ECO:0000313" key="1">
    <source>
        <dbReference type="EMBL" id="KAL3582458.1"/>
    </source>
</evidence>
<dbReference type="Proteomes" id="UP000309997">
    <property type="component" value="Unassembled WGS sequence"/>
</dbReference>
<comment type="caution">
    <text evidence="1">The sequence shown here is derived from an EMBL/GenBank/DDBJ whole genome shotgun (WGS) entry which is preliminary data.</text>
</comment>
<reference evidence="1 2" key="1">
    <citation type="journal article" date="2024" name="Plant Biotechnol. J.">
        <title>Genome and CRISPR/Cas9 system of a widespread forest tree (Populus alba) in the world.</title>
        <authorList>
            <person name="Liu Y.J."/>
            <person name="Jiang P.F."/>
            <person name="Han X.M."/>
            <person name="Li X.Y."/>
            <person name="Wang H.M."/>
            <person name="Wang Y.J."/>
            <person name="Wang X.X."/>
            <person name="Zeng Q.Y."/>
        </authorList>
    </citation>
    <scope>NUCLEOTIDE SEQUENCE [LARGE SCALE GENOMIC DNA]</scope>
    <source>
        <strain evidence="2">cv. PAL-ZL1</strain>
    </source>
</reference>
<sequence>MKSSATNTTNTAMEERDSCYFPGCRKGANCNCDICLASINATLDLMPVSIQKSSLTKLSSSRANVECTPLSFDTSVISTPRSSSCPKMDSPTLKSTARLTLNQKKEKKKEPRPFGFWGVFFSLVWGLSLLYGVENGFSWGVCRFLRPSFSSDMIISIGERSWVVQDLNRRLRFLQSELKDFVDDGKVSNCSFMNSIWEINKWSDGKIGYSIRKANTSWVHRNWAASVVQLDPNTWILEYERRLMLDNSKLFSSVAGVLKYRMSRALKTEEFVGERTVTCGEVCEDGEGVVEGRRGEKEFEEEGRREVRAECICLRWERDVELVLVEEEERAVSWVPSLPMWKIIQSLLICERTSAISRPAAQTAKQGAEALTLEEANILQTCKSKAVRQFTGGVITGATVAWAATWKLSRFAQANISGGAAALFGFWRFNQSLDTCVDHILAMDGSRLQKELANIMANKYRDDPWSMHRLNKHFYSENVFVDSNSDRPIIRLRNRNFFVDDAAYGQRTHDSDSHNVSHVDSDVKRADVESKKVPMKPGADVMEDPLESIFGFMASVEEIHQPGASSKPARVLNRSQKRSHNRRRMRHQETSLDSEHLQPL</sequence>
<keyword evidence="2" id="KW-1185">Reference proteome</keyword>
<name>A0ACC4BUX9_POPAL</name>
<gene>
    <name evidence="1" type="ORF">D5086_016790</name>
</gene>
<accession>A0ACC4BUX9</accession>
<evidence type="ECO:0000313" key="2">
    <source>
        <dbReference type="Proteomes" id="UP000309997"/>
    </source>
</evidence>
<protein>
    <submittedName>
        <fullName evidence="1">Uncharacterized protein</fullName>
    </submittedName>
</protein>
<proteinExistence type="predicted"/>
<dbReference type="EMBL" id="RCHU02000008">
    <property type="protein sequence ID" value="KAL3582458.1"/>
    <property type="molecule type" value="Genomic_DNA"/>
</dbReference>
<organism evidence="1 2">
    <name type="scientific">Populus alba</name>
    <name type="common">White poplar</name>
    <dbReference type="NCBI Taxonomy" id="43335"/>
    <lineage>
        <taxon>Eukaryota</taxon>
        <taxon>Viridiplantae</taxon>
        <taxon>Streptophyta</taxon>
        <taxon>Embryophyta</taxon>
        <taxon>Tracheophyta</taxon>
        <taxon>Spermatophyta</taxon>
        <taxon>Magnoliopsida</taxon>
        <taxon>eudicotyledons</taxon>
        <taxon>Gunneridae</taxon>
        <taxon>Pentapetalae</taxon>
        <taxon>rosids</taxon>
        <taxon>fabids</taxon>
        <taxon>Malpighiales</taxon>
        <taxon>Salicaceae</taxon>
        <taxon>Saliceae</taxon>
        <taxon>Populus</taxon>
    </lineage>
</organism>